<feature type="compositionally biased region" description="Low complexity" evidence="1">
    <location>
        <begin position="1200"/>
        <end position="1214"/>
    </location>
</feature>
<feature type="region of interest" description="Disordered" evidence="1">
    <location>
        <begin position="874"/>
        <end position="1027"/>
    </location>
</feature>
<feature type="region of interest" description="Disordered" evidence="1">
    <location>
        <begin position="579"/>
        <end position="598"/>
    </location>
</feature>
<evidence type="ECO:0000313" key="4">
    <source>
        <dbReference type="Proteomes" id="UP000243876"/>
    </source>
</evidence>
<name>A0A0D6EGB5_SPOSA</name>
<reference evidence="4" key="1">
    <citation type="submission" date="2015-02" db="EMBL/GenBank/DDBJ databases">
        <authorList>
            <person name="Gon?alves P."/>
        </authorList>
    </citation>
    <scope>NUCLEOTIDE SEQUENCE [LARGE SCALE GENOMIC DNA]</scope>
</reference>
<keyword evidence="2" id="KW-0472">Membrane</keyword>
<evidence type="ECO:0000313" key="3">
    <source>
        <dbReference type="EMBL" id="CEQ39014.1"/>
    </source>
</evidence>
<sequence length="1347" mass="145003">MGPALLYLTLAFALISFFCSTYTTLRTLLPLLPGHPLNRRNAGSAVGPYDPVPSPSLEKLPRLKSAQRFTAYLAAIDIRESTSLPHASSFGKSLQPLAAAFNSAARSWPQVESTSRRPLARPCCLSSRSSPTPTSFKASSISSVFSIRSFSERLLMAVPVQTSRSPWVPPTGSIVWGPALVIYAGGAGLASIARVDSPPVWIGLAVWLTAVSAVVSLCFGRLLVAILRVRRISQREQAFSPWAREQEKVVSVNDLPYPAFLRTHAKFSDLSTNFVNAIGRSSSSVNLSNSHTVIPFASDSRSAVSYAPSRPSGDGDEIEEFDFPREFRSPTPGSTHGLLDRSTKSALLSCSTEKPRSSGEHEVLSFEGVSRPSIGESITSRASTYLAPGGFIGNSVVRQAIIRDAWGDQSPPGTGHSPKVELSDREARGAMVRIGGHLFGSLLGYALISPFAFLRLLHPSSTAPLIASIFLSIGVCQPGVILAWQCWASEGFWFRRPIPPVLTSSSALAFEQFEGVEVVGNDEMRERSASRASTARTWKDSLPGIRPEGEDCAETDRSRVGRALTMMQAHPKLQVLHDEPARGNTSSTSGFVKSATTGGHARLRSLKLSKATVGSLGEFGRTRPRSGSAATVGGFEHHARVSSMPVNSMDKLIAMQLLNSRKHSGAPVKPRIPHSAGKADSASRSVNTLLHRKQTPSPAPTPSSSPAPSPAPTSDFAFTTHEVTLSPATTSFPSSGKTPALDTLSHGSLPTYSIDHLSAKVLPHLVPSIKLGKDLHVEPEDAPLPPRRSSLSAAYPSSSVSLAAARSMRELGVGSRRSRNVRNLSLPGLLLHGAKESRSPDELSAAQDATWVAIEDDKDTPTEKTPETVLASLKQAVSGEGSMPKEREKSKKRKSWKDRSAKKWDEIEQREKQKERTPGRAEAAALTEEKDSDGGSKVHERAGSGATCLDVSLEWEDGGATEVLDDRGTFADESASDYDDEEAEAVAFDAHQRARRAASPFSPLSPPSPFLSSRQPPPQSRRHESLHGSVVLRGSQVIDEDEDIRTGTVQCATVRPISRNSDSSSIESSSRFALRPTHVHVGSVGSVQSLSSVTRSSITSEGFRNMLAGHCALPRPPFTLSRSLLIFLLKAWHSRTQDVELSSSDDPGSNRNSLNRRSLPSPPVQPGHRPLSLLGQRDLNVSSASEPDMDREQKKAAHYRTATQLRDDQQQQTRCSSRRGIPLPPIPTVPTIEEADEDRKSGTPTPRARRLRSATATVEERRAAQPMAAYPPNLGGLPSPGTVPPSASQPTRTHPNITSRLKLRARHHRGESSTSSVNDENVVAARGRPVTSAAATRPAASVVHRIR</sequence>
<feature type="compositionally biased region" description="Polar residues" evidence="1">
    <location>
        <begin position="583"/>
        <end position="597"/>
    </location>
</feature>
<organism evidence="3 4">
    <name type="scientific">Sporidiobolus salmonicolor</name>
    <name type="common">Yeast-like fungus</name>
    <name type="synonym">Sporobolomyces salmonicolor</name>
    <dbReference type="NCBI Taxonomy" id="5005"/>
    <lineage>
        <taxon>Eukaryota</taxon>
        <taxon>Fungi</taxon>
        <taxon>Dikarya</taxon>
        <taxon>Basidiomycota</taxon>
        <taxon>Pucciniomycotina</taxon>
        <taxon>Microbotryomycetes</taxon>
        <taxon>Sporidiobolales</taxon>
        <taxon>Sporidiobolaceae</taxon>
        <taxon>Sporobolomyces</taxon>
    </lineage>
</organism>
<dbReference type="EMBL" id="CENE01000001">
    <property type="protein sequence ID" value="CEQ39014.1"/>
    <property type="molecule type" value="Genomic_DNA"/>
</dbReference>
<proteinExistence type="predicted"/>
<keyword evidence="2" id="KW-0812">Transmembrane</keyword>
<feature type="compositionally biased region" description="Polar residues" evidence="1">
    <location>
        <begin position="1139"/>
        <end position="1158"/>
    </location>
</feature>
<accession>A0A0D6EGB5</accession>
<feature type="region of interest" description="Disordered" evidence="1">
    <location>
        <begin position="527"/>
        <end position="554"/>
    </location>
</feature>
<dbReference type="OrthoDB" id="2529242at2759"/>
<feature type="compositionally biased region" description="Basic and acidic residues" evidence="1">
    <location>
        <begin position="897"/>
        <end position="919"/>
    </location>
</feature>
<protein>
    <submittedName>
        <fullName evidence="3">SPOSA6832_00497-mRNA-1:cds</fullName>
    </submittedName>
</protein>
<feature type="compositionally biased region" description="Acidic residues" evidence="1">
    <location>
        <begin position="974"/>
        <end position="984"/>
    </location>
</feature>
<feature type="transmembrane region" description="Helical" evidence="2">
    <location>
        <begin position="200"/>
        <end position="227"/>
    </location>
</feature>
<feature type="region of interest" description="Disordered" evidence="1">
    <location>
        <begin position="662"/>
        <end position="716"/>
    </location>
</feature>
<gene>
    <name evidence="3" type="primary">SPOSA6832_00497</name>
</gene>
<keyword evidence="4" id="KW-1185">Reference proteome</keyword>
<feature type="compositionally biased region" description="Basic and acidic residues" evidence="1">
    <location>
        <begin position="927"/>
        <end position="942"/>
    </location>
</feature>
<keyword evidence="2" id="KW-1133">Transmembrane helix</keyword>
<feature type="region of interest" description="Disordered" evidence="1">
    <location>
        <begin position="1328"/>
        <end position="1347"/>
    </location>
</feature>
<feature type="compositionally biased region" description="Pro residues" evidence="1">
    <location>
        <begin position="1003"/>
        <end position="1019"/>
    </location>
</feature>
<evidence type="ECO:0000256" key="1">
    <source>
        <dbReference type="SAM" id="MobiDB-lite"/>
    </source>
</evidence>
<evidence type="ECO:0000256" key="2">
    <source>
        <dbReference type="SAM" id="Phobius"/>
    </source>
</evidence>
<dbReference type="Proteomes" id="UP000243876">
    <property type="component" value="Unassembled WGS sequence"/>
</dbReference>
<feature type="compositionally biased region" description="Pro residues" evidence="1">
    <location>
        <begin position="697"/>
        <end position="711"/>
    </location>
</feature>
<feature type="transmembrane region" description="Helical" evidence="2">
    <location>
        <begin position="434"/>
        <end position="453"/>
    </location>
</feature>
<feature type="region of interest" description="Disordered" evidence="1">
    <location>
        <begin position="1139"/>
        <end position="1262"/>
    </location>
</feature>